<organism evidence="1">
    <name type="scientific">marine sediment metagenome</name>
    <dbReference type="NCBI Taxonomy" id="412755"/>
    <lineage>
        <taxon>unclassified sequences</taxon>
        <taxon>metagenomes</taxon>
        <taxon>ecological metagenomes</taxon>
    </lineage>
</organism>
<dbReference type="AlphaFoldDB" id="A0A0F9G8K8"/>
<dbReference type="EMBL" id="LAZR01029439">
    <property type="protein sequence ID" value="KKL59577.1"/>
    <property type="molecule type" value="Genomic_DNA"/>
</dbReference>
<evidence type="ECO:0000313" key="1">
    <source>
        <dbReference type="EMBL" id="KKL59577.1"/>
    </source>
</evidence>
<sequence>RDVSAGGIGNNDFGNSLNKHVLVDICSEIACKRWKTE</sequence>
<gene>
    <name evidence="1" type="ORF">LCGC14_2213950</name>
</gene>
<proteinExistence type="predicted"/>
<comment type="caution">
    <text evidence="1">The sequence shown here is derived from an EMBL/GenBank/DDBJ whole genome shotgun (WGS) entry which is preliminary data.</text>
</comment>
<accession>A0A0F9G8K8</accession>
<protein>
    <submittedName>
        <fullName evidence="1">Uncharacterized protein</fullName>
    </submittedName>
</protein>
<reference evidence="1" key="1">
    <citation type="journal article" date="2015" name="Nature">
        <title>Complex archaea that bridge the gap between prokaryotes and eukaryotes.</title>
        <authorList>
            <person name="Spang A."/>
            <person name="Saw J.H."/>
            <person name="Jorgensen S.L."/>
            <person name="Zaremba-Niedzwiedzka K."/>
            <person name="Martijn J."/>
            <person name="Lind A.E."/>
            <person name="van Eijk R."/>
            <person name="Schleper C."/>
            <person name="Guy L."/>
            <person name="Ettema T.J."/>
        </authorList>
    </citation>
    <scope>NUCLEOTIDE SEQUENCE</scope>
</reference>
<feature type="non-terminal residue" evidence="1">
    <location>
        <position position="1"/>
    </location>
</feature>
<name>A0A0F9G8K8_9ZZZZ</name>